<dbReference type="EMBL" id="SZWE01000001">
    <property type="protein sequence ID" value="MRU16060.1"/>
    <property type="molecule type" value="Genomic_DNA"/>
</dbReference>
<keyword evidence="4" id="KW-1185">Reference proteome</keyword>
<evidence type="ECO:0000313" key="4">
    <source>
        <dbReference type="Proteomes" id="UP000564704"/>
    </source>
</evidence>
<keyword evidence="1" id="KW-0472">Membrane</keyword>
<accession>A0A844CZN7</accession>
<gene>
    <name evidence="3" type="ORF">FDP25_11530</name>
</gene>
<dbReference type="OrthoDB" id="8116725at2"/>
<evidence type="ECO:0000313" key="3">
    <source>
        <dbReference type="EMBL" id="MRU16060.1"/>
    </source>
</evidence>
<dbReference type="Proteomes" id="UP000564704">
    <property type="component" value="Unassembled WGS sequence"/>
</dbReference>
<reference evidence="3 4" key="1">
    <citation type="submission" date="2019-05" db="EMBL/GenBank/DDBJ databases">
        <title>Roseovarius bejariae sp. nov., a moderately halophylic bacterium isolated from a saline soil in Rambla Salada (Murcia).</title>
        <authorList>
            <person name="Castro D.J."/>
            <person name="Gomez-Altuve A."/>
            <person name="Reina J.C."/>
            <person name="Rodriguez M."/>
            <person name="Sampedro I."/>
            <person name="Llamas I."/>
            <person name="Martinez-Checa F."/>
        </authorList>
    </citation>
    <scope>NUCLEOTIDE SEQUENCE [LARGE SCALE GENOMIC DNA]</scope>
    <source>
        <strain evidence="3 4">A21</strain>
    </source>
</reference>
<organism evidence="3 4">
    <name type="scientific">Roseovarius bejariae</name>
    <dbReference type="NCBI Taxonomy" id="2576383"/>
    <lineage>
        <taxon>Bacteria</taxon>
        <taxon>Pseudomonadati</taxon>
        <taxon>Pseudomonadota</taxon>
        <taxon>Alphaproteobacteria</taxon>
        <taxon>Rhodobacterales</taxon>
        <taxon>Roseobacteraceae</taxon>
        <taxon>Roseovarius</taxon>
    </lineage>
</organism>
<dbReference type="AlphaFoldDB" id="A0A844CZN7"/>
<protein>
    <submittedName>
        <fullName evidence="3">DUF1127 domain-containing protein</fullName>
    </submittedName>
</protein>
<name>A0A844CZN7_9RHOB</name>
<proteinExistence type="predicted"/>
<dbReference type="RefSeq" id="WP_154151863.1">
    <property type="nucleotide sequence ID" value="NZ_SZWE01000001.1"/>
</dbReference>
<comment type="caution">
    <text evidence="3">The sequence shown here is derived from an EMBL/GenBank/DDBJ whole genome shotgun (WGS) entry which is preliminary data.</text>
</comment>
<feature type="transmembrane region" description="Helical" evidence="1">
    <location>
        <begin position="6"/>
        <end position="26"/>
    </location>
</feature>
<feature type="domain" description="YjiS-like" evidence="2">
    <location>
        <begin position="19"/>
        <end position="55"/>
    </location>
</feature>
<keyword evidence="1" id="KW-1133">Transmembrane helix</keyword>
<dbReference type="InterPro" id="IPR009506">
    <property type="entry name" value="YjiS-like"/>
</dbReference>
<keyword evidence="1" id="KW-0812">Transmembrane</keyword>
<dbReference type="Pfam" id="PF06568">
    <property type="entry name" value="YjiS-like"/>
    <property type="match status" value="1"/>
</dbReference>
<sequence>MADLSITRPHAAPTGLIAFFAAFIAWKDARATRKALSALTDRELEDIGLNRADIDRVAKAC</sequence>
<evidence type="ECO:0000259" key="2">
    <source>
        <dbReference type="Pfam" id="PF06568"/>
    </source>
</evidence>
<evidence type="ECO:0000256" key="1">
    <source>
        <dbReference type="SAM" id="Phobius"/>
    </source>
</evidence>